<protein>
    <submittedName>
        <fullName evidence="3">PID domain-containing protein</fullName>
    </submittedName>
</protein>
<dbReference type="Proteomes" id="UP000050761">
    <property type="component" value="Unassembled WGS sequence"/>
</dbReference>
<proteinExistence type="predicted"/>
<evidence type="ECO:0000313" key="2">
    <source>
        <dbReference type="Proteomes" id="UP000050761"/>
    </source>
</evidence>
<evidence type="ECO:0000313" key="1">
    <source>
        <dbReference type="EMBL" id="VDP41652.1"/>
    </source>
</evidence>
<reference evidence="3" key="2">
    <citation type="submission" date="2019-09" db="UniProtKB">
        <authorList>
            <consortium name="WormBaseParasite"/>
        </authorList>
    </citation>
    <scope>IDENTIFICATION</scope>
</reference>
<dbReference type="AlphaFoldDB" id="A0A183GMH2"/>
<organism evidence="2 3">
    <name type="scientific">Heligmosomoides polygyrus</name>
    <name type="common">Parasitic roundworm</name>
    <dbReference type="NCBI Taxonomy" id="6339"/>
    <lineage>
        <taxon>Eukaryota</taxon>
        <taxon>Metazoa</taxon>
        <taxon>Ecdysozoa</taxon>
        <taxon>Nematoda</taxon>
        <taxon>Chromadorea</taxon>
        <taxon>Rhabditida</taxon>
        <taxon>Rhabditina</taxon>
        <taxon>Rhabditomorpha</taxon>
        <taxon>Strongyloidea</taxon>
        <taxon>Heligmosomidae</taxon>
        <taxon>Heligmosomoides</taxon>
    </lineage>
</organism>
<accession>A0A183GMH2</accession>
<keyword evidence="2" id="KW-1185">Reference proteome</keyword>
<dbReference type="EMBL" id="UZAH01035597">
    <property type="protein sequence ID" value="VDP41652.1"/>
    <property type="molecule type" value="Genomic_DNA"/>
</dbReference>
<name>A0A183GMH2_HELPZ</name>
<dbReference type="OrthoDB" id="5865628at2759"/>
<dbReference type="WBParaSite" id="HPBE_0002389201-mRNA-1">
    <property type="protein sequence ID" value="HPBE_0002389201-mRNA-1"/>
    <property type="gene ID" value="HPBE_0002389201"/>
</dbReference>
<sequence length="166" mass="19374">MNREREPLRVQFDMLLKVPSQIDNSPILSKTKRKCYKGKQQSKAIMSDCFRASIVGKDGDNHALSLFFTCPDTRFTPGNAEDEFQCSIRNKTFGYVVPECHESLRSIPFTHIFSLARLLSIYENESDLDRKRYLMEKQSYTFVMEAGVQKAYTFFKRKCEHVMKAF</sequence>
<gene>
    <name evidence="1" type="ORF">HPBE_LOCUS23891</name>
</gene>
<reference evidence="1 2" key="1">
    <citation type="submission" date="2018-11" db="EMBL/GenBank/DDBJ databases">
        <authorList>
            <consortium name="Pathogen Informatics"/>
        </authorList>
    </citation>
    <scope>NUCLEOTIDE SEQUENCE [LARGE SCALE GENOMIC DNA]</scope>
</reference>
<evidence type="ECO:0000313" key="3">
    <source>
        <dbReference type="WBParaSite" id="HPBE_0002389201-mRNA-1"/>
    </source>
</evidence>
<accession>A0A3P8CS21</accession>